<dbReference type="GO" id="GO:0016787">
    <property type="term" value="F:hydrolase activity"/>
    <property type="evidence" value="ECO:0007669"/>
    <property type="project" value="UniProtKB-KW"/>
</dbReference>
<evidence type="ECO:0000313" key="4">
    <source>
        <dbReference type="Proteomes" id="UP000578819"/>
    </source>
</evidence>
<keyword evidence="4" id="KW-1185">Reference proteome</keyword>
<gene>
    <name evidence="3" type="ORF">FHR38_001346</name>
</gene>
<feature type="compositionally biased region" description="Basic and acidic residues" evidence="1">
    <location>
        <begin position="167"/>
        <end position="181"/>
    </location>
</feature>
<dbReference type="InterPro" id="IPR002925">
    <property type="entry name" value="Dienelactn_hydro"/>
</dbReference>
<proteinExistence type="predicted"/>
<comment type="caution">
    <text evidence="3">The sequence shown here is derived from an EMBL/GenBank/DDBJ whole genome shotgun (WGS) entry which is preliminary data.</text>
</comment>
<name>A0A7W7SMS6_9ACTN</name>
<organism evidence="3 4">
    <name type="scientific">Micromonospora polyrhachis</name>
    <dbReference type="NCBI Taxonomy" id="1282883"/>
    <lineage>
        <taxon>Bacteria</taxon>
        <taxon>Bacillati</taxon>
        <taxon>Actinomycetota</taxon>
        <taxon>Actinomycetes</taxon>
        <taxon>Micromonosporales</taxon>
        <taxon>Micromonosporaceae</taxon>
        <taxon>Micromonospora</taxon>
    </lineage>
</organism>
<dbReference type="Pfam" id="PF01738">
    <property type="entry name" value="DLH"/>
    <property type="match status" value="1"/>
</dbReference>
<dbReference type="InterPro" id="IPR051049">
    <property type="entry name" value="Dienelactone_hydrolase-like"/>
</dbReference>
<dbReference type="InterPro" id="IPR029058">
    <property type="entry name" value="AB_hydrolase_fold"/>
</dbReference>
<evidence type="ECO:0000256" key="1">
    <source>
        <dbReference type="SAM" id="MobiDB-lite"/>
    </source>
</evidence>
<keyword evidence="3" id="KW-0378">Hydrolase</keyword>
<dbReference type="Gene3D" id="3.40.50.1820">
    <property type="entry name" value="alpha/beta hydrolase"/>
    <property type="match status" value="1"/>
</dbReference>
<evidence type="ECO:0000259" key="2">
    <source>
        <dbReference type="Pfam" id="PF01738"/>
    </source>
</evidence>
<reference evidence="3 4" key="1">
    <citation type="submission" date="2020-08" db="EMBL/GenBank/DDBJ databases">
        <title>Sequencing the genomes of 1000 actinobacteria strains.</title>
        <authorList>
            <person name="Klenk H.-P."/>
        </authorList>
    </citation>
    <scope>NUCLEOTIDE SEQUENCE [LARGE SCALE GENOMIC DNA]</scope>
    <source>
        <strain evidence="3 4">DSM 45886</strain>
    </source>
</reference>
<sequence>MTHIALFHSVYGLRPAVLAAADRLRAAGHQVVTPDLYDGQVATTVDEGFALSERIGWPMIMQRARESVRDLPAGTVLAGLSMGTGVVSGLLAERRETTGLLLLHGTGGELMPLRAGLPVQLHIAQPDEYFSEADVTTWRTATAEAGAAVEVFTYPGVRHLFTDPEAADPKTADPEAADPKTADPGTAVLDEVAAARLWQRSLEFLDRI</sequence>
<dbReference type="Proteomes" id="UP000578819">
    <property type="component" value="Unassembled WGS sequence"/>
</dbReference>
<dbReference type="EMBL" id="JACHJW010000001">
    <property type="protein sequence ID" value="MBB4957613.1"/>
    <property type="molecule type" value="Genomic_DNA"/>
</dbReference>
<dbReference type="RefSeq" id="WP_184533717.1">
    <property type="nucleotide sequence ID" value="NZ_JACHJW010000001.1"/>
</dbReference>
<dbReference type="PANTHER" id="PTHR46623">
    <property type="entry name" value="CARBOXYMETHYLENEBUTENOLIDASE-RELATED"/>
    <property type="match status" value="1"/>
</dbReference>
<feature type="domain" description="Dienelactone hydrolase" evidence="2">
    <location>
        <begin position="5"/>
        <end position="207"/>
    </location>
</feature>
<protein>
    <submittedName>
        <fullName evidence="3">Dienelactone hydrolase</fullName>
    </submittedName>
</protein>
<dbReference type="PANTHER" id="PTHR46623:SF6">
    <property type="entry name" value="ALPHA_BETA-HYDROLASES SUPERFAMILY PROTEIN"/>
    <property type="match status" value="1"/>
</dbReference>
<accession>A0A7W7SMS6</accession>
<dbReference type="SUPFAM" id="SSF53474">
    <property type="entry name" value="alpha/beta-Hydrolases"/>
    <property type="match status" value="1"/>
</dbReference>
<feature type="region of interest" description="Disordered" evidence="1">
    <location>
        <begin position="163"/>
        <end position="185"/>
    </location>
</feature>
<evidence type="ECO:0000313" key="3">
    <source>
        <dbReference type="EMBL" id="MBB4957613.1"/>
    </source>
</evidence>
<dbReference type="AlphaFoldDB" id="A0A7W7SMS6"/>